<dbReference type="PROSITE" id="PS51186">
    <property type="entry name" value="GNAT"/>
    <property type="match status" value="1"/>
</dbReference>
<dbReference type="Gene3D" id="3.40.630.30">
    <property type="match status" value="1"/>
</dbReference>
<dbReference type="InterPro" id="IPR056935">
    <property type="entry name" value="Rv0428c-like_C"/>
</dbReference>
<evidence type="ECO:0000256" key="1">
    <source>
        <dbReference type="ARBA" id="ARBA00022679"/>
    </source>
</evidence>
<sequence length="248" mass="26700">MTAIRELQERAARALPAEQVERAGEWWLRHTPGASWWAGSVLPHGHPGADDLARRIARAERFYGERGVTTRFQIGPGACPDGLDAVLAERGYRRASPMSLRTAPVARVLDGADGPLRVHIENTPTPAWFAAWHAVHGDGGDPRPDWDLLARLRQPSAYAAVTDGAEVIAVGRATADTGWAGLFGMATLPEARGKGAARAVLAGLARWAACQGASDLYLQVERDNGAAVRLYERAGFTEACAYHYRVAS</sequence>
<keyword evidence="2" id="KW-0012">Acyltransferase</keyword>
<dbReference type="SUPFAM" id="SSF55729">
    <property type="entry name" value="Acyl-CoA N-acyltransferases (Nat)"/>
    <property type="match status" value="1"/>
</dbReference>
<accession>A0ABY2RY97</accession>
<reference evidence="4 5" key="1">
    <citation type="journal article" date="2015" name="Antonie Van Leeuwenhoek">
        <title>Prauserella endophytica sp. nov., an endophytic actinobacterium isolated from Tamarix taklamakanensis.</title>
        <authorList>
            <person name="Liu J.M."/>
            <person name="Habden X."/>
            <person name="Guo L."/>
            <person name="Tuo L."/>
            <person name="Jiang Z.K."/>
            <person name="Liu S.W."/>
            <person name="Liu X.F."/>
            <person name="Chen L."/>
            <person name="Li R.F."/>
            <person name="Zhang Y.Q."/>
            <person name="Sun C.H."/>
        </authorList>
    </citation>
    <scope>NUCLEOTIDE SEQUENCE [LARGE SCALE GENOMIC DNA]</scope>
    <source>
        <strain evidence="4 5">CGMCC 4.7182</strain>
    </source>
</reference>
<protein>
    <submittedName>
        <fullName evidence="4">GNAT family N-acetyltransferase</fullName>
    </submittedName>
</protein>
<keyword evidence="5" id="KW-1185">Reference proteome</keyword>
<evidence type="ECO:0000259" key="3">
    <source>
        <dbReference type="PROSITE" id="PS51186"/>
    </source>
</evidence>
<evidence type="ECO:0000313" key="4">
    <source>
        <dbReference type="EMBL" id="TKG65264.1"/>
    </source>
</evidence>
<name>A0ABY2RY97_9PSEU</name>
<dbReference type="InterPro" id="IPR000182">
    <property type="entry name" value="GNAT_dom"/>
</dbReference>
<gene>
    <name evidence="4" type="ORF">FCN18_27550</name>
</gene>
<evidence type="ECO:0000256" key="2">
    <source>
        <dbReference type="ARBA" id="ARBA00023315"/>
    </source>
</evidence>
<dbReference type="Proteomes" id="UP000309992">
    <property type="component" value="Unassembled WGS sequence"/>
</dbReference>
<dbReference type="InterPro" id="IPR016181">
    <property type="entry name" value="Acyl_CoA_acyltransferase"/>
</dbReference>
<dbReference type="InterPro" id="IPR050680">
    <property type="entry name" value="YpeA/RimI_acetyltransf"/>
</dbReference>
<feature type="domain" description="N-acetyltransferase" evidence="3">
    <location>
        <begin position="118"/>
        <end position="248"/>
    </location>
</feature>
<dbReference type="EMBL" id="SWMS01000018">
    <property type="protein sequence ID" value="TKG65264.1"/>
    <property type="molecule type" value="Genomic_DNA"/>
</dbReference>
<dbReference type="PANTHER" id="PTHR43420">
    <property type="entry name" value="ACETYLTRANSFERASE"/>
    <property type="match status" value="1"/>
</dbReference>
<comment type="caution">
    <text evidence="4">The sequence shown here is derived from an EMBL/GenBank/DDBJ whole genome shotgun (WGS) entry which is preliminary data.</text>
</comment>
<proteinExistence type="predicted"/>
<evidence type="ECO:0000313" key="5">
    <source>
        <dbReference type="Proteomes" id="UP000309992"/>
    </source>
</evidence>
<organism evidence="4 5">
    <name type="scientific">Prauserella endophytica</name>
    <dbReference type="NCBI Taxonomy" id="1592324"/>
    <lineage>
        <taxon>Bacteria</taxon>
        <taxon>Bacillati</taxon>
        <taxon>Actinomycetota</taxon>
        <taxon>Actinomycetes</taxon>
        <taxon>Pseudonocardiales</taxon>
        <taxon>Pseudonocardiaceae</taxon>
        <taxon>Prauserella</taxon>
        <taxon>Prauserella coralliicola group</taxon>
    </lineage>
</organism>
<keyword evidence="1" id="KW-0808">Transferase</keyword>
<dbReference type="Pfam" id="PF24553">
    <property type="entry name" value="Rv0428c_C"/>
    <property type="match status" value="1"/>
</dbReference>
<dbReference type="CDD" id="cd04301">
    <property type="entry name" value="NAT_SF"/>
    <property type="match status" value="1"/>
</dbReference>
<dbReference type="RefSeq" id="WP_137096466.1">
    <property type="nucleotide sequence ID" value="NZ_SWMS01000018.1"/>
</dbReference>